<evidence type="ECO:0000313" key="3">
    <source>
        <dbReference type="EMBL" id="MDA0637472.1"/>
    </source>
</evidence>
<gene>
    <name evidence="3" type="ORF">OUY22_29045</name>
</gene>
<sequence length="241" mass="26081">MTARGDTPQPAPPLSDPAPAAPEPGASRWAAHLWWISLVAGVLGFAFVWLVTPHGREIGSAWELGAKLVAFAFLCGAIAFFPWVTQRLHWLLCVPFVFFTAYVIPRISYFYYGDVERAQGDSFYTHLYLLLYPGLVLTVAAAYRIGGGSPGRCLKIAISGIVIVFSGLLDIMWQLVNPVEIPAVIDAPHINVITGGPISFAAAVVFTLAHVPIVVGINLLPLDRWIARLLGTGTPTPADRH</sequence>
<feature type="transmembrane region" description="Helical" evidence="2">
    <location>
        <begin position="90"/>
        <end position="111"/>
    </location>
</feature>
<name>A0ABT4SJS1_9ACTN</name>
<evidence type="ECO:0000256" key="1">
    <source>
        <dbReference type="SAM" id="MobiDB-lite"/>
    </source>
</evidence>
<reference evidence="3" key="1">
    <citation type="submission" date="2022-11" db="EMBL/GenBank/DDBJ databases">
        <title>Nonomuraea corallina sp. nov., a new species of the genus Nonomuraea isolated from sea side sediment in Thai sea.</title>
        <authorList>
            <person name="Ngamcharungchit C."/>
            <person name="Matsumoto A."/>
            <person name="Suriyachadkun C."/>
            <person name="Panbangred W."/>
            <person name="Inahashi Y."/>
            <person name="Intra B."/>
        </authorList>
    </citation>
    <scope>NUCLEOTIDE SEQUENCE</scope>
    <source>
        <strain evidence="3">MCN248</strain>
    </source>
</reference>
<organism evidence="3 4">
    <name type="scientific">Nonomuraea corallina</name>
    <dbReference type="NCBI Taxonomy" id="2989783"/>
    <lineage>
        <taxon>Bacteria</taxon>
        <taxon>Bacillati</taxon>
        <taxon>Actinomycetota</taxon>
        <taxon>Actinomycetes</taxon>
        <taxon>Streptosporangiales</taxon>
        <taxon>Streptosporangiaceae</taxon>
        <taxon>Nonomuraea</taxon>
    </lineage>
</organism>
<proteinExistence type="predicted"/>
<keyword evidence="2" id="KW-0472">Membrane</keyword>
<keyword evidence="2" id="KW-1133">Transmembrane helix</keyword>
<accession>A0ABT4SJS1</accession>
<protein>
    <submittedName>
        <fullName evidence="3">Uncharacterized protein</fullName>
    </submittedName>
</protein>
<feature type="transmembrane region" description="Helical" evidence="2">
    <location>
        <begin position="64"/>
        <end position="83"/>
    </location>
</feature>
<dbReference type="EMBL" id="JAPNNL010000158">
    <property type="protein sequence ID" value="MDA0637472.1"/>
    <property type="molecule type" value="Genomic_DNA"/>
</dbReference>
<dbReference type="RefSeq" id="WP_270158375.1">
    <property type="nucleotide sequence ID" value="NZ_JAPNNL010000158.1"/>
</dbReference>
<feature type="region of interest" description="Disordered" evidence="1">
    <location>
        <begin position="1"/>
        <end position="23"/>
    </location>
</feature>
<feature type="transmembrane region" description="Helical" evidence="2">
    <location>
        <begin position="196"/>
        <end position="220"/>
    </location>
</feature>
<feature type="transmembrane region" description="Helical" evidence="2">
    <location>
        <begin position="33"/>
        <end position="52"/>
    </location>
</feature>
<feature type="transmembrane region" description="Helical" evidence="2">
    <location>
        <begin position="123"/>
        <end position="144"/>
    </location>
</feature>
<keyword evidence="4" id="KW-1185">Reference proteome</keyword>
<evidence type="ECO:0000256" key="2">
    <source>
        <dbReference type="SAM" id="Phobius"/>
    </source>
</evidence>
<feature type="transmembrane region" description="Helical" evidence="2">
    <location>
        <begin position="156"/>
        <end position="176"/>
    </location>
</feature>
<comment type="caution">
    <text evidence="3">The sequence shown here is derived from an EMBL/GenBank/DDBJ whole genome shotgun (WGS) entry which is preliminary data.</text>
</comment>
<evidence type="ECO:0000313" key="4">
    <source>
        <dbReference type="Proteomes" id="UP001144036"/>
    </source>
</evidence>
<dbReference type="Proteomes" id="UP001144036">
    <property type="component" value="Unassembled WGS sequence"/>
</dbReference>
<feature type="compositionally biased region" description="Pro residues" evidence="1">
    <location>
        <begin position="9"/>
        <end position="22"/>
    </location>
</feature>
<keyword evidence="2" id="KW-0812">Transmembrane</keyword>